<dbReference type="AlphaFoldDB" id="C9SRT9"/>
<dbReference type="Gene3D" id="3.30.200.20">
    <property type="entry name" value="Phosphorylase Kinase, domain 1"/>
    <property type="match status" value="1"/>
</dbReference>
<dbReference type="Gene3D" id="1.10.510.10">
    <property type="entry name" value="Transferase(Phosphotransferase) domain 1"/>
    <property type="match status" value="1"/>
</dbReference>
<dbReference type="InterPro" id="IPR011009">
    <property type="entry name" value="Kinase-like_dom_sf"/>
</dbReference>
<evidence type="ECO:0000313" key="4">
    <source>
        <dbReference type="Proteomes" id="UP000008698"/>
    </source>
</evidence>
<keyword evidence="3" id="KW-0808">Transferase</keyword>
<reference evidence="4" key="1">
    <citation type="journal article" date="2011" name="PLoS Pathog.">
        <title>Comparative genomics yields insights into niche adaptation of plant vascular wilt pathogens.</title>
        <authorList>
            <person name="Klosterman S.J."/>
            <person name="Subbarao K.V."/>
            <person name="Kang S."/>
            <person name="Veronese P."/>
            <person name="Gold S.E."/>
            <person name="Thomma B.P.H.J."/>
            <person name="Chen Z."/>
            <person name="Henrissat B."/>
            <person name="Lee Y.-H."/>
            <person name="Park J."/>
            <person name="Garcia-Pedrajas M.D."/>
            <person name="Barbara D.J."/>
            <person name="Anchieta A."/>
            <person name="de Jonge R."/>
            <person name="Santhanam P."/>
            <person name="Maruthachalam K."/>
            <person name="Atallah Z."/>
            <person name="Amyotte S.G."/>
            <person name="Paz Z."/>
            <person name="Inderbitzin P."/>
            <person name="Hayes R.J."/>
            <person name="Heiman D.I."/>
            <person name="Young S."/>
            <person name="Zeng Q."/>
            <person name="Engels R."/>
            <person name="Galagan J."/>
            <person name="Cuomo C.A."/>
            <person name="Dobinson K.F."/>
            <person name="Ma L.-J."/>
        </authorList>
    </citation>
    <scope>NUCLEOTIDE SEQUENCE [LARGE SCALE GENOMIC DNA]</scope>
    <source>
        <strain evidence="4">VaMs.102 / ATCC MYA-4576 / FGSC 10136</strain>
    </source>
</reference>
<dbReference type="Proteomes" id="UP000008698">
    <property type="component" value="Unassembled WGS sequence"/>
</dbReference>
<evidence type="ECO:0000313" key="3">
    <source>
        <dbReference type="EMBL" id="EEY21504.1"/>
    </source>
</evidence>
<name>C9SRT9_VERA1</name>
<dbReference type="Pfam" id="PF00069">
    <property type="entry name" value="Pkinase"/>
    <property type="match status" value="1"/>
</dbReference>
<gene>
    <name evidence="3" type="ORF">VDBG_07614</name>
</gene>
<dbReference type="SMART" id="SM00220">
    <property type="entry name" value="S_TKc"/>
    <property type="match status" value="1"/>
</dbReference>
<dbReference type="CDD" id="cd00180">
    <property type="entry name" value="PKc"/>
    <property type="match status" value="1"/>
</dbReference>
<organism evidence="4">
    <name type="scientific">Verticillium alfalfae (strain VaMs.102 / ATCC MYA-4576 / FGSC 10136)</name>
    <name type="common">Verticillium wilt of alfalfa</name>
    <name type="synonym">Verticillium albo-atrum</name>
    <dbReference type="NCBI Taxonomy" id="526221"/>
    <lineage>
        <taxon>Eukaryota</taxon>
        <taxon>Fungi</taxon>
        <taxon>Dikarya</taxon>
        <taxon>Ascomycota</taxon>
        <taxon>Pezizomycotina</taxon>
        <taxon>Sordariomycetes</taxon>
        <taxon>Hypocreomycetidae</taxon>
        <taxon>Glomerellales</taxon>
        <taxon>Plectosphaerellaceae</taxon>
        <taxon>Verticillium</taxon>
    </lineage>
</organism>
<evidence type="ECO:0000256" key="1">
    <source>
        <dbReference type="SAM" id="MobiDB-lite"/>
    </source>
</evidence>
<dbReference type="InterPro" id="IPR000719">
    <property type="entry name" value="Prot_kinase_dom"/>
</dbReference>
<feature type="domain" description="Protein kinase" evidence="2">
    <location>
        <begin position="299"/>
        <end position="655"/>
    </location>
</feature>
<dbReference type="GO" id="GO:0004674">
    <property type="term" value="F:protein serine/threonine kinase activity"/>
    <property type="evidence" value="ECO:0007669"/>
    <property type="project" value="TreeGrafter"/>
</dbReference>
<feature type="region of interest" description="Disordered" evidence="1">
    <location>
        <begin position="805"/>
        <end position="826"/>
    </location>
</feature>
<dbReference type="HOGENOM" id="CLU_343296_0_0_1"/>
<protein>
    <submittedName>
        <fullName evidence="3">Protein kinase domain-containing protein</fullName>
    </submittedName>
</protein>
<dbReference type="OMA" id="CADGNLM"/>
<keyword evidence="3" id="KW-0418">Kinase</keyword>
<dbReference type="PROSITE" id="PS50011">
    <property type="entry name" value="PROTEIN_KINASE_DOM"/>
    <property type="match status" value="1"/>
</dbReference>
<dbReference type="PANTHER" id="PTHR24359:SF37">
    <property type="entry name" value="PROTEIN KINASE DOMAIN-CONTAINING PROTEIN"/>
    <property type="match status" value="1"/>
</dbReference>
<dbReference type="PANTHER" id="PTHR24359">
    <property type="entry name" value="SERINE/THREONINE-PROTEIN KINASE SBK1"/>
    <property type="match status" value="1"/>
</dbReference>
<dbReference type="STRING" id="526221.C9SRT9"/>
<dbReference type="KEGG" id="val:VDBG_07614"/>
<dbReference type="eggNOG" id="KOG0594">
    <property type="taxonomic scope" value="Eukaryota"/>
</dbReference>
<accession>C9SRT9</accession>
<dbReference type="EMBL" id="DS985223">
    <property type="protein sequence ID" value="EEY21504.1"/>
    <property type="molecule type" value="Genomic_DNA"/>
</dbReference>
<dbReference type="GeneID" id="9537632"/>
<dbReference type="SUPFAM" id="SSF56112">
    <property type="entry name" value="Protein kinase-like (PK-like)"/>
    <property type="match status" value="1"/>
</dbReference>
<sequence>MSSSFQQQNLPSVLIWRAENVGLKDIDRAPNAKDVGVARSDITSNLSEVVDNGEEAQLKYSITKASAARKGGSSLIDPLKGIDPRTDNAPNVYGDFSSLDISDCNSEGRISSPDENWDDQVLRAQHLEGFAEFLPYDELGALMVKKRVKKYLEICKIPSRYPESNLQEITDAILDRHKVPDPRDSPGQPKRLRRPMRETCRRKIFAILASIDKADDIELFIEHGIYDCHLPLAIDFTKQVVSREIGGVLEPLPIRHWTRRVLDTFNYYQWRVTAPFFDMADHKCPHLKLRSETILPFGRDSGTAKAYGGSGEVEKIVVHPAHHNYPHEKDDNQHLYFARKRLQKGTLSQQDYEKRFWNERNNLLRVRKNPNVITMLASYEKDGEYSFLFPWAHGGDLTAFWENHSAQPRLRDKDKTLPLWLMTQLLAIARGVDAVHQPTSDEEPYLQLPGKVKPLYGRHGDLKPGNILCFKGKGDPFGNFQISDFGLAACHGTRSIQEIVGPQFGLSLCYRSPEIKVNGSVNPSYDVWPLGCVFLEFLGWYLLGWAHTDDFAGKRNRDSNGSEVQTYPGAENPPTDILFDDSFFDEEVKSVDGQIIRTARMKPSVIQELRLLRQDQSCSDLLLDVLDFIEDRMLRMNPNKRAQSHEIVEFFEKLVQICRDDPSYGIAKSKSPRRADTNLSEIDNRSMIEQPGGQLMIDQGIRSAAINMAAQSLEQDPVGVAGISATILLRNGAPSPEERKLNMPRSNFQPPELPDSPTFGTTDTSVWDERPISIHITQQTTPTPSQPDSVADSLADSFTSAELVTDETVLSSQPKPHNAMRSTRNGYGTMGAMKRTAPVEPPSHEHAPRFPWNRLFCC</sequence>
<evidence type="ECO:0000259" key="2">
    <source>
        <dbReference type="PROSITE" id="PS50011"/>
    </source>
</evidence>
<keyword evidence="4" id="KW-1185">Reference proteome</keyword>
<dbReference type="OrthoDB" id="1046782at2759"/>
<proteinExistence type="predicted"/>
<feature type="region of interest" description="Disordered" evidence="1">
    <location>
        <begin position="734"/>
        <end position="765"/>
    </location>
</feature>
<dbReference type="GO" id="GO:0005524">
    <property type="term" value="F:ATP binding"/>
    <property type="evidence" value="ECO:0007669"/>
    <property type="project" value="InterPro"/>
</dbReference>
<dbReference type="RefSeq" id="XP_003002155.1">
    <property type="nucleotide sequence ID" value="XM_003002109.1"/>
</dbReference>